<proteinExistence type="predicted"/>
<dbReference type="PANTHER" id="PTHR34504">
    <property type="entry name" value="ANTITOXIN HICB"/>
    <property type="match status" value="1"/>
</dbReference>
<feature type="domain" description="HicB-like antitoxin of toxin-antitoxin system" evidence="1">
    <location>
        <begin position="17"/>
        <end position="71"/>
    </location>
</feature>
<dbReference type="InterPro" id="IPR031807">
    <property type="entry name" value="HicB-like"/>
</dbReference>
<dbReference type="Proteomes" id="UP000051936">
    <property type="component" value="Unassembled WGS sequence"/>
</dbReference>
<dbReference type="InterPro" id="IPR051404">
    <property type="entry name" value="TA_system_antitoxin"/>
</dbReference>
<dbReference type="PANTHER" id="PTHR34504:SF2">
    <property type="entry name" value="UPF0150 PROTEIN SSL0259"/>
    <property type="match status" value="1"/>
</dbReference>
<organism evidence="2 3">
    <name type="scientific">Bradyrhizobium manausense</name>
    <dbReference type="NCBI Taxonomy" id="989370"/>
    <lineage>
        <taxon>Bacteria</taxon>
        <taxon>Pseudomonadati</taxon>
        <taxon>Pseudomonadota</taxon>
        <taxon>Alphaproteobacteria</taxon>
        <taxon>Hyphomicrobiales</taxon>
        <taxon>Nitrobacteraceae</taxon>
        <taxon>Bradyrhizobium</taxon>
    </lineage>
</organism>
<comment type="caution">
    <text evidence="2">The sequence shown here is derived from an EMBL/GenBank/DDBJ whole genome shotgun (WGS) entry which is preliminary data.</text>
</comment>
<reference evidence="2 3" key="1">
    <citation type="submission" date="2015-09" db="EMBL/GenBank/DDBJ databases">
        <title>Draft Genome Sequence of Bradyrhizobium manausense Strain BR 3351T, a Novel Symbiotic Nitrogen-Fixing Alphaproteobacterium Isolated from Brazilian Amazon Rain Forest.</title>
        <authorList>
            <person name="De Araujo J.L."/>
            <person name="Zilli J.E."/>
        </authorList>
    </citation>
    <scope>NUCLEOTIDE SEQUENCE [LARGE SCALE GENOMIC DNA]</scope>
    <source>
        <strain evidence="2 3">BR3351</strain>
    </source>
</reference>
<keyword evidence="3" id="KW-1185">Reference proteome</keyword>
<dbReference type="InterPro" id="IPR035069">
    <property type="entry name" value="TTHA1013/TTHA0281-like"/>
</dbReference>
<dbReference type="EMBL" id="LJYG01000021">
    <property type="protein sequence ID" value="KRQ16873.1"/>
    <property type="molecule type" value="Genomic_DNA"/>
</dbReference>
<dbReference type="OrthoDB" id="9807959at2"/>
<dbReference type="AlphaFoldDB" id="A0A0R3E3U9"/>
<accession>A0A0R3E3U9</accession>
<evidence type="ECO:0000313" key="3">
    <source>
        <dbReference type="Proteomes" id="UP000051936"/>
    </source>
</evidence>
<dbReference type="RefSeq" id="WP_057742385.1">
    <property type="nucleotide sequence ID" value="NZ_LJYG01000021.1"/>
</dbReference>
<dbReference type="STRING" id="989370.AOQ71_04400"/>
<gene>
    <name evidence="2" type="ORF">AOQ71_04400</name>
</gene>
<evidence type="ECO:0000259" key="1">
    <source>
        <dbReference type="Pfam" id="PF15919"/>
    </source>
</evidence>
<sequence length="79" mass="8427">MSISTEYAVTIRPLRVADGGGFIALVPDLPGCMSDGQTPEEAMANAQDAIACWIEAAHEMGRPIPQPTPEEPVQMLKFG</sequence>
<dbReference type="SUPFAM" id="SSF143100">
    <property type="entry name" value="TTHA1013/TTHA0281-like"/>
    <property type="match status" value="1"/>
</dbReference>
<protein>
    <recommendedName>
        <fullName evidence="1">HicB-like antitoxin of toxin-antitoxin system domain-containing protein</fullName>
    </recommendedName>
</protein>
<dbReference type="Pfam" id="PF15919">
    <property type="entry name" value="HicB_lk_antitox"/>
    <property type="match status" value="1"/>
</dbReference>
<evidence type="ECO:0000313" key="2">
    <source>
        <dbReference type="EMBL" id="KRQ16873.1"/>
    </source>
</evidence>
<dbReference type="Gene3D" id="3.30.160.250">
    <property type="match status" value="1"/>
</dbReference>
<name>A0A0R3E3U9_9BRAD</name>